<dbReference type="PANTHER" id="PTHR12047">
    <property type="entry name" value="FANCONI ANEMIA GROUP A PROTEIN"/>
    <property type="match status" value="1"/>
</dbReference>
<dbReference type="Pfam" id="PF24781">
    <property type="entry name" value="FANCA_helical"/>
    <property type="match status" value="1"/>
</dbReference>
<feature type="domain" description="Fanconi anaemia group A protein helical" evidence="1">
    <location>
        <begin position="3"/>
        <end position="76"/>
    </location>
</feature>
<dbReference type="PANTHER" id="PTHR12047:SF2">
    <property type="entry name" value="FANCONI ANEMIA GROUP A PROTEIN"/>
    <property type="match status" value="1"/>
</dbReference>
<feature type="non-terminal residue" evidence="2">
    <location>
        <position position="1"/>
    </location>
</feature>
<dbReference type="GO" id="GO:0043240">
    <property type="term" value="C:Fanconi anaemia nuclear complex"/>
    <property type="evidence" value="ECO:0007669"/>
    <property type="project" value="InterPro"/>
</dbReference>
<dbReference type="AlphaFoldDB" id="A0A5N5TAC1"/>
<dbReference type="InterPro" id="IPR055386">
    <property type="entry name" value="FANCA_helical"/>
</dbReference>
<dbReference type="OrthoDB" id="6348874at2759"/>
<dbReference type="InterPro" id="IPR003516">
    <property type="entry name" value="FANCA"/>
</dbReference>
<evidence type="ECO:0000259" key="1">
    <source>
        <dbReference type="Pfam" id="PF24781"/>
    </source>
</evidence>
<evidence type="ECO:0000313" key="3">
    <source>
        <dbReference type="Proteomes" id="UP000326759"/>
    </source>
</evidence>
<reference evidence="2 3" key="1">
    <citation type="journal article" date="2019" name="PLoS Biol.">
        <title>Sex chromosomes control vertical transmission of feminizing Wolbachia symbionts in an isopod.</title>
        <authorList>
            <person name="Becking T."/>
            <person name="Chebbi M.A."/>
            <person name="Giraud I."/>
            <person name="Moumen B."/>
            <person name="Laverre T."/>
            <person name="Caubet Y."/>
            <person name="Peccoud J."/>
            <person name="Gilbert C."/>
            <person name="Cordaux R."/>
        </authorList>
    </citation>
    <scope>NUCLEOTIDE SEQUENCE [LARGE SCALE GENOMIC DNA]</scope>
    <source>
        <strain evidence="2">ANa2</strain>
        <tissue evidence="2">Whole body excluding digestive tract and cuticle</tissue>
    </source>
</reference>
<accession>A0A5N5TAC1</accession>
<protein>
    <submittedName>
        <fullName evidence="2">Fanconi anemia group A-like protein</fullName>
    </submittedName>
</protein>
<evidence type="ECO:0000313" key="2">
    <source>
        <dbReference type="EMBL" id="KAB7503566.1"/>
    </source>
</evidence>
<keyword evidence="3" id="KW-1185">Reference proteome</keyword>
<comment type="caution">
    <text evidence="2">The sequence shown here is derived from an EMBL/GenBank/DDBJ whole genome shotgun (WGS) entry which is preliminary data.</text>
</comment>
<dbReference type="EMBL" id="SEYY01004891">
    <property type="protein sequence ID" value="KAB7503566.1"/>
    <property type="molecule type" value="Genomic_DNA"/>
</dbReference>
<organism evidence="2 3">
    <name type="scientific">Armadillidium nasatum</name>
    <dbReference type="NCBI Taxonomy" id="96803"/>
    <lineage>
        <taxon>Eukaryota</taxon>
        <taxon>Metazoa</taxon>
        <taxon>Ecdysozoa</taxon>
        <taxon>Arthropoda</taxon>
        <taxon>Crustacea</taxon>
        <taxon>Multicrustacea</taxon>
        <taxon>Malacostraca</taxon>
        <taxon>Eumalacostraca</taxon>
        <taxon>Peracarida</taxon>
        <taxon>Isopoda</taxon>
        <taxon>Oniscidea</taxon>
        <taxon>Crinocheta</taxon>
        <taxon>Armadillidiidae</taxon>
        <taxon>Armadillidium</taxon>
    </lineage>
</organism>
<gene>
    <name evidence="2" type="primary">Fanca</name>
    <name evidence="2" type="ORF">Anas_10849</name>
</gene>
<sequence length="89" mass="10324">ISEVEAAILQYEETRKVPSFILEASIFQRNYYLTHFVPVLLKPRSLPDTPDSRMSLIEELHNLGKIPNKTYQNYKTQSKAFVDLYSNSS</sequence>
<dbReference type="GO" id="GO:0036297">
    <property type="term" value="P:interstrand cross-link repair"/>
    <property type="evidence" value="ECO:0007669"/>
    <property type="project" value="InterPro"/>
</dbReference>
<name>A0A5N5TAC1_9CRUS</name>
<dbReference type="Proteomes" id="UP000326759">
    <property type="component" value="Unassembled WGS sequence"/>
</dbReference>
<proteinExistence type="predicted"/>